<organism evidence="5 6">
    <name type="scientific">Cymbomonas tetramitiformis</name>
    <dbReference type="NCBI Taxonomy" id="36881"/>
    <lineage>
        <taxon>Eukaryota</taxon>
        <taxon>Viridiplantae</taxon>
        <taxon>Chlorophyta</taxon>
        <taxon>Pyramimonadophyceae</taxon>
        <taxon>Pyramimonadales</taxon>
        <taxon>Pyramimonadaceae</taxon>
        <taxon>Cymbomonas</taxon>
    </lineage>
</organism>
<dbReference type="CDD" id="cd13853">
    <property type="entry name" value="CuRO_1_Tth-MCO_like"/>
    <property type="match status" value="1"/>
</dbReference>
<dbReference type="InterPro" id="IPR045087">
    <property type="entry name" value="Cu-oxidase_fam"/>
</dbReference>
<dbReference type="GO" id="GO:0016491">
    <property type="term" value="F:oxidoreductase activity"/>
    <property type="evidence" value="ECO:0007669"/>
    <property type="project" value="InterPro"/>
</dbReference>
<dbReference type="EMBL" id="LGRX02021830">
    <property type="protein sequence ID" value="KAK3256258.1"/>
    <property type="molecule type" value="Genomic_DNA"/>
</dbReference>
<dbReference type="GO" id="GO:0005507">
    <property type="term" value="F:copper ion binding"/>
    <property type="evidence" value="ECO:0007669"/>
    <property type="project" value="InterPro"/>
</dbReference>
<feature type="transmembrane region" description="Helical" evidence="2">
    <location>
        <begin position="639"/>
        <end position="660"/>
    </location>
</feature>
<protein>
    <recommendedName>
        <fullName evidence="7">Laccase</fullName>
    </recommendedName>
</protein>
<evidence type="ECO:0000313" key="5">
    <source>
        <dbReference type="EMBL" id="KAK3256258.1"/>
    </source>
</evidence>
<keyword evidence="6" id="KW-1185">Reference proteome</keyword>
<reference evidence="5 6" key="1">
    <citation type="journal article" date="2015" name="Genome Biol. Evol.">
        <title>Comparative Genomics of a Bacterivorous Green Alga Reveals Evolutionary Causalities and Consequences of Phago-Mixotrophic Mode of Nutrition.</title>
        <authorList>
            <person name="Burns J.A."/>
            <person name="Paasch A."/>
            <person name="Narechania A."/>
            <person name="Kim E."/>
        </authorList>
    </citation>
    <scope>NUCLEOTIDE SEQUENCE [LARGE SCALE GENOMIC DNA]</scope>
    <source>
        <strain evidence="5 6">PLY_AMNH</strain>
    </source>
</reference>
<evidence type="ECO:0008006" key="7">
    <source>
        <dbReference type="Google" id="ProtNLM"/>
    </source>
</evidence>
<evidence type="ECO:0000256" key="2">
    <source>
        <dbReference type="SAM" id="Phobius"/>
    </source>
</evidence>
<sequence>SYHLQQQHLLAFRPDAVETTGMWGPISRFLATFLFVFARDFPVAQSATLTYPTVISSGQSSASTWSATMTVEGTLQNNGQVSFYTRSYCYQGACSLVGPTLELIPGDTFSLTVTNNLGANPSNEDTTMNSMHSPNNTNLHTHGLHIDPNIDTIFALMHPGETHTYVYEVPADHAPGTHWYHDHAHGSSTLKVMGGLVGAVIIRPSGAENIPASISSGEEHLLVISQLIVAQAKDADGYVSQGCGNGITCDPDTQPPDCTAWQVALQSGGSTFSPFRVYSYRELSAATGSEMDAIVSVTDSSVEDPMFFINGQYQPTISISQDSTVTLRIVAAYGGDRMRFELRGGECTMSLIAVDGVYRTDVQSKAKVYLMAGSRADVQVRCSRSGTTDLAAEGMTIGYIEVSGTASSYASTTSAELAAIVRPGYLDDLSSATADVDYSVHMSQGSRPIAECGGADLFWFGAGSDCSSVSPWGSEEPSSSSSECPFGFFEGQRGADASAYTNANKLVTTIGDINEWTLYGLGRDKHPLHVHVHHMQIVAFECVSGSSECSDEDAANYFTIGEWRDIFPAFEGKLTLRFRATDFPGETLDHIIIAATSFPVTPFGIPASTFATSSFVITASTFATTSFVISASTFATSSFVTTAFTFAITSFIIIVPTLILTATSKLARLTNPSFAASASIKPTTSTIKFLDYTSPS</sequence>
<accession>A0AAE0FAU8</accession>
<dbReference type="Proteomes" id="UP001190700">
    <property type="component" value="Unassembled WGS sequence"/>
</dbReference>
<dbReference type="SUPFAM" id="SSF49503">
    <property type="entry name" value="Cupredoxins"/>
    <property type="match status" value="3"/>
</dbReference>
<dbReference type="Pfam" id="PF07732">
    <property type="entry name" value="Cu-oxidase_3"/>
    <property type="match status" value="1"/>
</dbReference>
<evidence type="ECO:0000259" key="4">
    <source>
        <dbReference type="Pfam" id="PF07732"/>
    </source>
</evidence>
<keyword evidence="2" id="KW-0812">Transmembrane</keyword>
<dbReference type="AlphaFoldDB" id="A0AAE0FAU8"/>
<dbReference type="InterPro" id="IPR008972">
    <property type="entry name" value="Cupredoxin"/>
</dbReference>
<name>A0AAE0FAU8_9CHLO</name>
<keyword evidence="2" id="KW-0472">Membrane</keyword>
<evidence type="ECO:0000256" key="1">
    <source>
        <dbReference type="ARBA" id="ARBA00010609"/>
    </source>
</evidence>
<dbReference type="PANTHER" id="PTHR11709">
    <property type="entry name" value="MULTI-COPPER OXIDASE"/>
    <property type="match status" value="1"/>
</dbReference>
<evidence type="ECO:0000259" key="3">
    <source>
        <dbReference type="Pfam" id="PF07731"/>
    </source>
</evidence>
<dbReference type="InterPro" id="IPR011707">
    <property type="entry name" value="Cu-oxidase-like_N"/>
</dbReference>
<proteinExistence type="inferred from homology"/>
<feature type="non-terminal residue" evidence="5">
    <location>
        <position position="1"/>
    </location>
</feature>
<feature type="domain" description="Plastocyanin-like" evidence="3">
    <location>
        <begin position="499"/>
        <end position="588"/>
    </location>
</feature>
<dbReference type="Gene3D" id="2.60.40.420">
    <property type="entry name" value="Cupredoxins - blue copper proteins"/>
    <property type="match status" value="3"/>
</dbReference>
<keyword evidence="2" id="KW-1133">Transmembrane helix</keyword>
<dbReference type="Pfam" id="PF07731">
    <property type="entry name" value="Cu-oxidase_2"/>
    <property type="match status" value="1"/>
</dbReference>
<comment type="similarity">
    <text evidence="1">Belongs to the multicopper oxidase family.</text>
</comment>
<comment type="caution">
    <text evidence="5">The sequence shown here is derived from an EMBL/GenBank/DDBJ whole genome shotgun (WGS) entry which is preliminary data.</text>
</comment>
<gene>
    <name evidence="5" type="ORF">CYMTET_34596</name>
</gene>
<feature type="domain" description="Plastocyanin-like" evidence="4">
    <location>
        <begin position="97"/>
        <end position="205"/>
    </location>
</feature>
<dbReference type="PANTHER" id="PTHR11709:SF2">
    <property type="entry name" value="MULTICOPPER OXIDASE LPR1"/>
    <property type="match status" value="1"/>
</dbReference>
<evidence type="ECO:0000313" key="6">
    <source>
        <dbReference type="Proteomes" id="UP001190700"/>
    </source>
</evidence>
<dbReference type="InterPro" id="IPR011706">
    <property type="entry name" value="Cu-oxidase_C"/>
</dbReference>